<dbReference type="PROSITE" id="PS50146">
    <property type="entry name" value="DAGK"/>
    <property type="match status" value="1"/>
</dbReference>
<evidence type="ECO:0000259" key="6">
    <source>
        <dbReference type="PROSITE" id="PS50146"/>
    </source>
</evidence>
<feature type="domain" description="DAGKc" evidence="6">
    <location>
        <begin position="8"/>
        <end position="135"/>
    </location>
</feature>
<dbReference type="SUPFAM" id="SSF111331">
    <property type="entry name" value="NAD kinase/diacylglycerol kinase-like"/>
    <property type="match status" value="1"/>
</dbReference>
<organism evidence="7 8">
    <name type="scientific">Amaricoccus macauensis</name>
    <dbReference type="NCBI Taxonomy" id="57001"/>
    <lineage>
        <taxon>Bacteria</taxon>
        <taxon>Pseudomonadati</taxon>
        <taxon>Pseudomonadota</taxon>
        <taxon>Alphaproteobacteria</taxon>
        <taxon>Rhodobacterales</taxon>
        <taxon>Paracoccaceae</taxon>
        <taxon>Amaricoccus</taxon>
    </lineage>
</organism>
<name>A0A840SQA1_9RHOB</name>
<dbReference type="InterPro" id="IPR005218">
    <property type="entry name" value="Diacylglycerol/lipid_kinase"/>
</dbReference>
<reference evidence="7 8" key="1">
    <citation type="submission" date="2020-08" db="EMBL/GenBank/DDBJ databases">
        <title>Genomic Encyclopedia of Type Strains, Phase IV (KMG-IV): sequencing the most valuable type-strain genomes for metagenomic binning, comparative biology and taxonomic classification.</title>
        <authorList>
            <person name="Goeker M."/>
        </authorList>
    </citation>
    <scope>NUCLEOTIDE SEQUENCE [LARGE SCALE GENOMIC DNA]</scope>
    <source>
        <strain evidence="7 8">DSM 101730</strain>
    </source>
</reference>
<dbReference type="InterPro" id="IPR017438">
    <property type="entry name" value="ATP-NAD_kinase_N"/>
</dbReference>
<dbReference type="PANTHER" id="PTHR12358:SF54">
    <property type="entry name" value="SPHINGOSINE KINASE RELATED PROTEIN"/>
    <property type="match status" value="1"/>
</dbReference>
<evidence type="ECO:0000256" key="2">
    <source>
        <dbReference type="ARBA" id="ARBA00022741"/>
    </source>
</evidence>
<dbReference type="GO" id="GO:0005524">
    <property type="term" value="F:ATP binding"/>
    <property type="evidence" value="ECO:0007669"/>
    <property type="project" value="UniProtKB-KW"/>
</dbReference>
<keyword evidence="4" id="KW-0067">ATP-binding</keyword>
<comment type="caution">
    <text evidence="7">The sequence shown here is derived from an EMBL/GenBank/DDBJ whole genome shotgun (WGS) entry which is preliminary data.</text>
</comment>
<dbReference type="SMART" id="SM00046">
    <property type="entry name" value="DAGKc"/>
    <property type="match status" value="1"/>
</dbReference>
<protein>
    <submittedName>
        <fullName evidence="7">YegS/Rv2252/BmrU family lipid kinase</fullName>
    </submittedName>
</protein>
<dbReference type="InterPro" id="IPR045540">
    <property type="entry name" value="YegS/DAGK_C"/>
</dbReference>
<dbReference type="GO" id="GO:0016301">
    <property type="term" value="F:kinase activity"/>
    <property type="evidence" value="ECO:0007669"/>
    <property type="project" value="UniProtKB-KW"/>
</dbReference>
<dbReference type="AlphaFoldDB" id="A0A840SQA1"/>
<evidence type="ECO:0000256" key="1">
    <source>
        <dbReference type="ARBA" id="ARBA00022679"/>
    </source>
</evidence>
<keyword evidence="1" id="KW-0808">Transferase</keyword>
<evidence type="ECO:0000256" key="5">
    <source>
        <dbReference type="SAM" id="MobiDB-lite"/>
    </source>
</evidence>
<dbReference type="PANTHER" id="PTHR12358">
    <property type="entry name" value="SPHINGOSINE KINASE"/>
    <property type="match status" value="1"/>
</dbReference>
<evidence type="ECO:0000256" key="4">
    <source>
        <dbReference type="ARBA" id="ARBA00022840"/>
    </source>
</evidence>
<dbReference type="InterPro" id="IPR016064">
    <property type="entry name" value="NAD/diacylglycerol_kinase_sf"/>
</dbReference>
<dbReference type="EMBL" id="JACHFM010000003">
    <property type="protein sequence ID" value="MBB5223254.1"/>
    <property type="molecule type" value="Genomic_DNA"/>
</dbReference>
<dbReference type="InterPro" id="IPR050187">
    <property type="entry name" value="Lipid_Phosphate_FormReg"/>
</dbReference>
<sequence>MSILAGNEPPRRVLLIINTKARSGAEAYDAIRARLDAAGVEVRRAETETAEDIAPAIRDAAGSVDAVIIGGGDGTISRAGVALMETGLPLGILPLGTANDLVRTLRLPDDPEAALDVILAGRKRQIDLGTVNGHPFFNVASLGLASDLARELSSGLKKRWGRLGYAMAALRALSKARRFSAWITEGDSTTRTKTMQIAVGNGVFYGGGTKVASDAAIDDGHLDLYSLEVSDVLKLALMVRTFRTGEHGAWHEVRTARGSEFEIRTRKPKPVNVDGELITETPIAVKVHPDAVTVYVADPERDPDYRASGGSGMGTSGGS</sequence>
<proteinExistence type="predicted"/>
<feature type="region of interest" description="Disordered" evidence="5">
    <location>
        <begin position="298"/>
        <end position="319"/>
    </location>
</feature>
<dbReference type="Gene3D" id="3.40.50.10330">
    <property type="entry name" value="Probable inorganic polyphosphate/atp-NAD kinase, domain 1"/>
    <property type="match status" value="1"/>
</dbReference>
<keyword evidence="8" id="KW-1185">Reference proteome</keyword>
<keyword evidence="2" id="KW-0547">Nucleotide-binding</keyword>
<dbReference type="Gene3D" id="2.60.200.40">
    <property type="match status" value="1"/>
</dbReference>
<dbReference type="Pfam" id="PF00781">
    <property type="entry name" value="DAGK_cat"/>
    <property type="match status" value="1"/>
</dbReference>
<dbReference type="Pfam" id="PF19279">
    <property type="entry name" value="YegS_C"/>
    <property type="match status" value="1"/>
</dbReference>
<feature type="compositionally biased region" description="Gly residues" evidence="5">
    <location>
        <begin position="309"/>
        <end position="319"/>
    </location>
</feature>
<evidence type="ECO:0000313" key="8">
    <source>
        <dbReference type="Proteomes" id="UP000549457"/>
    </source>
</evidence>
<dbReference type="NCBIfam" id="TIGR00147">
    <property type="entry name" value="YegS/Rv2252/BmrU family lipid kinase"/>
    <property type="match status" value="1"/>
</dbReference>
<dbReference type="InterPro" id="IPR001206">
    <property type="entry name" value="Diacylglycerol_kinase_cat_dom"/>
</dbReference>
<dbReference type="NCBIfam" id="NF009604">
    <property type="entry name" value="PRK13057.1"/>
    <property type="match status" value="1"/>
</dbReference>
<dbReference type="GO" id="GO:0008654">
    <property type="term" value="P:phospholipid biosynthetic process"/>
    <property type="evidence" value="ECO:0007669"/>
    <property type="project" value="InterPro"/>
</dbReference>
<dbReference type="Proteomes" id="UP000549457">
    <property type="component" value="Unassembled WGS sequence"/>
</dbReference>
<dbReference type="RefSeq" id="WP_184151747.1">
    <property type="nucleotide sequence ID" value="NZ_JACHFM010000003.1"/>
</dbReference>
<keyword evidence="3 7" id="KW-0418">Kinase</keyword>
<evidence type="ECO:0000313" key="7">
    <source>
        <dbReference type="EMBL" id="MBB5223254.1"/>
    </source>
</evidence>
<gene>
    <name evidence="7" type="ORF">HNP73_003201</name>
</gene>
<accession>A0A840SQA1</accession>
<evidence type="ECO:0000256" key="3">
    <source>
        <dbReference type="ARBA" id="ARBA00022777"/>
    </source>
</evidence>